<organism evidence="1 2">
    <name type="scientific">Uliginosibacterium sediminicola</name>
    <dbReference type="NCBI Taxonomy" id="2024550"/>
    <lineage>
        <taxon>Bacteria</taxon>
        <taxon>Pseudomonadati</taxon>
        <taxon>Pseudomonadota</taxon>
        <taxon>Betaproteobacteria</taxon>
        <taxon>Rhodocyclales</taxon>
        <taxon>Zoogloeaceae</taxon>
        <taxon>Uliginosibacterium</taxon>
    </lineage>
</organism>
<dbReference type="EMBL" id="JBDIVE010000002">
    <property type="protein sequence ID" value="MEN3067680.1"/>
    <property type="molecule type" value="Genomic_DNA"/>
</dbReference>
<gene>
    <name evidence="1" type="ORF">ABDB84_04250</name>
</gene>
<dbReference type="Gene3D" id="3.40.50.11380">
    <property type="match status" value="1"/>
</dbReference>
<name>A0ABU9YVD5_9RHOO</name>
<dbReference type="PANTHER" id="PTHR41244">
    <property type="entry name" value="RHAMNAN SYNTHESIS F"/>
    <property type="match status" value="1"/>
</dbReference>
<dbReference type="SUPFAM" id="SSF48452">
    <property type="entry name" value="TPR-like"/>
    <property type="match status" value="1"/>
</dbReference>
<dbReference type="Proteomes" id="UP001410394">
    <property type="component" value="Unassembled WGS sequence"/>
</dbReference>
<accession>A0ABU9YVD5</accession>
<reference evidence="1 2" key="1">
    <citation type="journal article" date="2018" name="Int. J. Syst. Evol. Microbiol.">
        <title>Uliginosibacterium sediminicola sp. nov., isolated from freshwater sediment.</title>
        <authorList>
            <person name="Hwang W.M."/>
            <person name="Kim S.M."/>
            <person name="Kang K."/>
            <person name="Ahn T.Y."/>
        </authorList>
    </citation>
    <scope>NUCLEOTIDE SEQUENCE [LARGE SCALE GENOMIC DNA]</scope>
    <source>
        <strain evidence="1 2">M1-21</strain>
    </source>
</reference>
<keyword evidence="2" id="KW-1185">Reference proteome</keyword>
<dbReference type="PANTHER" id="PTHR41244:SF1">
    <property type="entry name" value="GLYCOSYLTRANSFERASE"/>
    <property type="match status" value="1"/>
</dbReference>
<dbReference type="InterPro" id="IPR011990">
    <property type="entry name" value="TPR-like_helical_dom_sf"/>
</dbReference>
<proteinExistence type="predicted"/>
<comment type="caution">
    <text evidence="1">The sequence shown here is derived from an EMBL/GenBank/DDBJ whole genome shotgun (WGS) entry which is preliminary data.</text>
</comment>
<dbReference type="CDD" id="cd11579">
    <property type="entry name" value="Glyco_tran_WbsX"/>
    <property type="match status" value="1"/>
</dbReference>
<sequence>MPSEPTPHSTVLPSQAMPRSIAFYLPQFHPIPENDEWWGKGFTEWRNVTRAEPLFEGHDQPRRPADLGYYDLRVPEIMEQQAALAREAGIHGFCYYYYWFAGRRLLEKPLDRMLASGTPDFPFCLCWANENWSRRWDGSEQEVLMRQEYGEDYARRIIRDMLPFLQDARYIRVDGKPLLLVYRVDIIPDCAAMTDIWREEAVAAGLPGLYLVRVESFVELDPQAYGFDAATEFPPHLLDKVALSDPKTILKQHPKFSGFVFDYEKIAQHYGNKPAPDYKRFKALVPSWDNTARKRFNPYVLRRASPELYKSWLNQCLRETCRRFKGEERLLFINAWNEWAEGCYLEPDEKFGHRYLEATREAHAQMASELHSGTQRSSHDPLGFAVALFDDGQLEEAYSRFLSMVEAGERNPLVFVYLGLIALSSALPDDAHTFFQHAIDSSADRANTMAAIAQRCLERDQLAFAETYFSAAVEAQPTLIGGFVLLAEVWERQGRLRDALQLLGSFTQAESSMRPAILARIIKLARALGDTSSEYAASLLARDFPDSHARAIELMLSRDTTRAADLRAEAQRFAQSHGNQLQQMPAQPVARLRVGFVLGLPDASSTTLRLEALLRELDPQRFETFVFARGLSSSESTQRLFLLADAWDNLCGLDADACDARIRAHAINILINLDAYASLAALDVFSRRNAPLQVNWSWPPRPLALPCIDHLLVDALSASTDNYAELCCEAPAVIEHLPAFALPALDLPSSSASPLRHTAPRGLRLACLEAAELIDQRSWQAWARILAALPEARLRLNFSDLSATAIASLLSQLASLGIEAARIDHCMAMDSGALLEAWQDVDLGLCPLSGDSSLPTLLGLQQGVGSISSTAVTPWTALSAGLIDQLGGAALIAHQADDEDYVALAVQLASDVTLARELGSALRDRLQDSALLDTAGFAEAFAACLHALWQQKLEGIA</sequence>
<protein>
    <submittedName>
        <fullName evidence="1">Glycoside hydrolase family 99-like domain-containing protein</fullName>
    </submittedName>
</protein>
<dbReference type="Gene3D" id="3.20.20.80">
    <property type="entry name" value="Glycosidases"/>
    <property type="match status" value="1"/>
</dbReference>
<dbReference type="InterPro" id="IPR032719">
    <property type="entry name" value="WbsX"/>
</dbReference>
<dbReference type="Pfam" id="PF14307">
    <property type="entry name" value="Glyco_tran_WbsX"/>
    <property type="match status" value="1"/>
</dbReference>
<evidence type="ECO:0000313" key="1">
    <source>
        <dbReference type="EMBL" id="MEN3067680.1"/>
    </source>
</evidence>
<evidence type="ECO:0000313" key="2">
    <source>
        <dbReference type="Proteomes" id="UP001410394"/>
    </source>
</evidence>
<dbReference type="RefSeq" id="WP_345918449.1">
    <property type="nucleotide sequence ID" value="NZ_JBDIVE010000002.1"/>
</dbReference>
<dbReference type="Gene3D" id="3.40.50.2000">
    <property type="entry name" value="Glycogen Phosphorylase B"/>
    <property type="match status" value="1"/>
</dbReference>
<dbReference type="Gene3D" id="1.25.40.10">
    <property type="entry name" value="Tetratricopeptide repeat domain"/>
    <property type="match status" value="1"/>
</dbReference>